<dbReference type="InterPro" id="IPR002931">
    <property type="entry name" value="Transglutaminase-like"/>
</dbReference>
<feature type="domain" description="Transglutaminase-like" evidence="3">
    <location>
        <begin position="282"/>
        <end position="360"/>
    </location>
</feature>
<evidence type="ECO:0000256" key="1">
    <source>
        <dbReference type="SAM" id="Phobius"/>
    </source>
</evidence>
<keyword evidence="2" id="KW-0732">Signal</keyword>
<dbReference type="InterPro" id="IPR038765">
    <property type="entry name" value="Papain-like_cys_pep_sf"/>
</dbReference>
<organism evidence="5 6">
    <name type="scientific">Nibricoccus aquaticus</name>
    <dbReference type="NCBI Taxonomy" id="2576891"/>
    <lineage>
        <taxon>Bacteria</taxon>
        <taxon>Pseudomonadati</taxon>
        <taxon>Verrucomicrobiota</taxon>
        <taxon>Opitutia</taxon>
        <taxon>Opitutales</taxon>
        <taxon>Opitutaceae</taxon>
        <taxon>Nibricoccus</taxon>
    </lineage>
</organism>
<evidence type="ECO:0008006" key="7">
    <source>
        <dbReference type="Google" id="ProtNLM"/>
    </source>
</evidence>
<dbReference type="Pfam" id="PF10754">
    <property type="entry name" value="DUF2569"/>
    <property type="match status" value="1"/>
</dbReference>
<accession>A0A290Q5V7</accession>
<dbReference type="KEGG" id="vbh:CMV30_07890"/>
<dbReference type="RefSeq" id="WP_096055506.1">
    <property type="nucleotide sequence ID" value="NZ_CP023344.1"/>
</dbReference>
<name>A0A290Q5V7_9BACT</name>
<keyword evidence="6" id="KW-1185">Reference proteome</keyword>
<feature type="transmembrane region" description="Helical" evidence="1">
    <location>
        <begin position="701"/>
        <end position="725"/>
    </location>
</feature>
<dbReference type="Pfam" id="PF12969">
    <property type="entry name" value="DUF3857"/>
    <property type="match status" value="1"/>
</dbReference>
<evidence type="ECO:0000313" key="6">
    <source>
        <dbReference type="Proteomes" id="UP000217265"/>
    </source>
</evidence>
<evidence type="ECO:0000313" key="5">
    <source>
        <dbReference type="EMBL" id="ATC63874.1"/>
    </source>
</evidence>
<dbReference type="AlphaFoldDB" id="A0A290Q5V7"/>
<protein>
    <recommendedName>
        <fullName evidence="7">DUF3857 domain-containing protein</fullName>
    </recommendedName>
</protein>
<gene>
    <name evidence="5" type="ORF">CMV30_07890</name>
</gene>
<dbReference type="SUPFAM" id="SSF54001">
    <property type="entry name" value="Cysteine proteinases"/>
    <property type="match status" value="1"/>
</dbReference>
<keyword evidence="1" id="KW-1133">Transmembrane helix</keyword>
<dbReference type="Proteomes" id="UP000217265">
    <property type="component" value="Chromosome"/>
</dbReference>
<sequence length="849" mass="96638">MRRPSFVSLVLLLIFTAAPGSSQESPVRIAPAPEWIGEQEQPELSAPSPAKNPGGWFFLLFDRRFHAEESATYSHLAYRITNSSALQDGSQISVDYDPEYERIDFHAIRVVRAGKTTDRLSLPAIKTIQQERDLDRHLYNGQVTALVMLDDIRVDDVVEYAYTRRGRNPIYDGRFHDTVPVRWSTPLRKVRVSVFQAPERSISARQHGDAVLKTETLTHGVLIEQRWIGTDVPAVEPDSELPDWYSPYAFLQFSEYADWSSVLAWAQPLYDLPARLTPELEQKADELTQGLRNNEARVLAILNFVQREIRYLGIELGPKSHRPSPPAEVLARRFGDCKDKSLLLCALLKHVGIRATPALTHSYRRDTMRDWLPGPDVFDHVIACIQLNGLTYWVDPTISDQEGSLAVRAIPDYRHALPIAYGTDRLERIHFNPESKSSLHVEEHYDVRSFDGPAKLEVRSHYSGNIADSMRVYLRDTPIDQIAKNYLNTRLRLHPKITADGDPTWTENKTLNTVTVIHRYTVPDMWAKTKDSPVLSLETYPAMMRDYAEPPDSPRRSMPLAVLHPFRAIHETFLQLPETWPDENNLQQFESEAFRGEIQTITSGATSKISYKWESRRDHVPAAGVAAHAEKLRSFRDAFGSSLTYNTAIAERNENFRLYWPVILSLLGTLLVSGASFWWLQNRQPRDTSSLPPPLPSRLQGLGGWLVFVAIGLFARPLMVLVSFFQDYGSFFDARVVENLTTPSSSDYAPGFSALLCTEISMQLLMLVVSVWLLVLFFQHRRLFPKIFIIMMLSTLVWGIIDTVWVDIVFPDAEDDPSSTTELVRTAIGCAIWVPYMLSSRRVRATFVR</sequence>
<keyword evidence="1" id="KW-0472">Membrane</keyword>
<dbReference type="EMBL" id="CP023344">
    <property type="protein sequence ID" value="ATC63874.1"/>
    <property type="molecule type" value="Genomic_DNA"/>
</dbReference>
<feature type="transmembrane region" description="Helical" evidence="1">
    <location>
        <begin position="787"/>
        <end position="810"/>
    </location>
</feature>
<dbReference type="Gene3D" id="2.60.40.3140">
    <property type="match status" value="1"/>
</dbReference>
<dbReference type="Gene3D" id="3.10.620.30">
    <property type="match status" value="1"/>
</dbReference>
<keyword evidence="1" id="KW-0812">Transmembrane</keyword>
<feature type="chain" id="PRO_5012131933" description="DUF3857 domain-containing protein" evidence="2">
    <location>
        <begin position="23"/>
        <end position="849"/>
    </location>
</feature>
<dbReference type="OrthoDB" id="8595007at2"/>
<feature type="transmembrane region" description="Helical" evidence="1">
    <location>
        <begin position="752"/>
        <end position="775"/>
    </location>
</feature>
<feature type="signal peptide" evidence="2">
    <location>
        <begin position="1"/>
        <end position="22"/>
    </location>
</feature>
<dbReference type="Pfam" id="PF01841">
    <property type="entry name" value="Transglut_core"/>
    <property type="match status" value="1"/>
</dbReference>
<proteinExistence type="predicted"/>
<reference evidence="5 6" key="1">
    <citation type="submission" date="2017-09" db="EMBL/GenBank/DDBJ databases">
        <title>Complete genome sequence of Verrucomicrobial strain HZ-65, isolated from freshwater.</title>
        <authorList>
            <person name="Choi A."/>
        </authorList>
    </citation>
    <scope>NUCLEOTIDE SEQUENCE [LARGE SCALE GENOMIC DNA]</scope>
    <source>
        <strain evidence="5 6">HZ-65</strain>
    </source>
</reference>
<evidence type="ECO:0000259" key="4">
    <source>
        <dbReference type="Pfam" id="PF12969"/>
    </source>
</evidence>
<evidence type="ECO:0000256" key="2">
    <source>
        <dbReference type="SAM" id="SignalP"/>
    </source>
</evidence>
<feature type="transmembrane region" description="Helical" evidence="1">
    <location>
        <begin position="822"/>
        <end position="839"/>
    </location>
</feature>
<dbReference type="InterPro" id="IPR024618">
    <property type="entry name" value="DUF3857"/>
</dbReference>
<evidence type="ECO:0000259" key="3">
    <source>
        <dbReference type="Pfam" id="PF01841"/>
    </source>
</evidence>
<feature type="transmembrane region" description="Helical" evidence="1">
    <location>
        <begin position="658"/>
        <end position="680"/>
    </location>
</feature>
<feature type="domain" description="DUF3857" evidence="4">
    <location>
        <begin position="70"/>
        <end position="235"/>
    </location>
</feature>
<dbReference type="InterPro" id="IPR019690">
    <property type="entry name" value="DUF2569"/>
</dbReference>